<evidence type="ECO:0000313" key="3">
    <source>
        <dbReference type="EMBL" id="CAB4993189.1"/>
    </source>
</evidence>
<evidence type="ECO:0000313" key="1">
    <source>
        <dbReference type="EMBL" id="CAB4766963.1"/>
    </source>
</evidence>
<dbReference type="EMBL" id="CAFBMH010000003">
    <property type="protein sequence ID" value="CAB4890091.1"/>
    <property type="molecule type" value="Genomic_DNA"/>
</dbReference>
<sequence length="47" mass="4969">MRYERLVISGVGQIERDGIVNELVGALGAAELRAIDADNDERSAPAG</sequence>
<reference evidence="2" key="1">
    <citation type="submission" date="2020-05" db="EMBL/GenBank/DDBJ databases">
        <authorList>
            <person name="Chiriac C."/>
            <person name="Salcher M."/>
            <person name="Ghai R."/>
            <person name="Kavagutti S V."/>
        </authorList>
    </citation>
    <scope>NUCLEOTIDE SEQUENCE</scope>
</reference>
<dbReference type="EMBL" id="CAEZYR010000150">
    <property type="protein sequence ID" value="CAB4766963.1"/>
    <property type="molecule type" value="Genomic_DNA"/>
</dbReference>
<gene>
    <name evidence="1" type="ORF">UFOPK2754_02861</name>
    <name evidence="2" type="ORF">UFOPK3543_00189</name>
    <name evidence="3" type="ORF">UFOPK3967_01146</name>
</gene>
<evidence type="ECO:0000313" key="2">
    <source>
        <dbReference type="EMBL" id="CAB4890091.1"/>
    </source>
</evidence>
<proteinExistence type="predicted"/>
<accession>A0A6J7F5F6</accession>
<dbReference type="EMBL" id="CAFBOS010000057">
    <property type="protein sequence ID" value="CAB4993189.1"/>
    <property type="molecule type" value="Genomic_DNA"/>
</dbReference>
<protein>
    <submittedName>
        <fullName evidence="2">Unannotated protein</fullName>
    </submittedName>
</protein>
<organism evidence="2">
    <name type="scientific">freshwater metagenome</name>
    <dbReference type="NCBI Taxonomy" id="449393"/>
    <lineage>
        <taxon>unclassified sequences</taxon>
        <taxon>metagenomes</taxon>
        <taxon>ecological metagenomes</taxon>
    </lineage>
</organism>
<dbReference type="AlphaFoldDB" id="A0A6J7F5F6"/>
<name>A0A6J7F5F6_9ZZZZ</name>